<dbReference type="KEGG" id="hel:HELO_2656B"/>
<dbReference type="InterPro" id="IPR001387">
    <property type="entry name" value="Cro/C1-type_HTH"/>
</dbReference>
<dbReference type="AlphaFoldDB" id="A0A1R4A4C5"/>
<dbReference type="Gene3D" id="1.10.260.40">
    <property type="entry name" value="lambda repressor-like DNA-binding domains"/>
    <property type="match status" value="1"/>
</dbReference>
<reference evidence="3" key="1">
    <citation type="journal article" date="2011" name="Environ. Microbiol.">
        <title>A blueprint of ectoine metabolism from the genome of the industrial producer Halomonas elongata DSM 2581(T).</title>
        <authorList>
            <person name="Schwibbert K."/>
            <person name="Marin-Sanguino A."/>
            <person name="Bagyan I."/>
            <person name="Heidrich G."/>
            <person name="Lentzen G."/>
            <person name="Seitz H."/>
            <person name="Rampp M."/>
            <person name="Schuster S.C."/>
            <person name="Klenk H.P."/>
            <person name="Pfeiffer F."/>
            <person name="Oesterhelt D."/>
            <person name="Kunte H.J."/>
        </authorList>
    </citation>
    <scope>NUCLEOTIDE SEQUENCE [LARGE SCALE GENOMIC DNA]</scope>
    <source>
        <strain evidence="3">ATCC 33173 / DSM 2581 / NBRC 15536 / NCIMB 2198 / 1H9</strain>
    </source>
</reference>
<accession>A0A1R4A4C5</accession>
<dbReference type="GeneID" id="96800695"/>
<feature type="domain" description="HTH cro/C1-type" evidence="1">
    <location>
        <begin position="21"/>
        <end position="77"/>
    </location>
</feature>
<evidence type="ECO:0000259" key="1">
    <source>
        <dbReference type="PROSITE" id="PS50943"/>
    </source>
</evidence>
<proteinExistence type="predicted"/>
<gene>
    <name evidence="2" type="ORF">HELO_2656B</name>
</gene>
<dbReference type="EMBL" id="FN869568">
    <property type="protein sequence ID" value="SJK83807.1"/>
    <property type="molecule type" value="Genomic_DNA"/>
</dbReference>
<protein>
    <submittedName>
        <fullName evidence="2">HTH/peptidase S24 domain protein</fullName>
    </submittedName>
</protein>
<dbReference type="SUPFAM" id="SSF47413">
    <property type="entry name" value="lambda repressor-like DNA-binding domains"/>
    <property type="match status" value="1"/>
</dbReference>
<dbReference type="CDD" id="cd00093">
    <property type="entry name" value="HTH_XRE"/>
    <property type="match status" value="1"/>
</dbReference>
<sequence>MRFFMTTCVVNPSMRTQKRLLRKAVELHGNSQSALAAAIGCSQTMVWKLLHGRSSVSIPMARAIHTATEGQCPEYELRPDFFEQPAVA</sequence>
<dbReference type="Proteomes" id="UP000008707">
    <property type="component" value="Chromosome"/>
</dbReference>
<dbReference type="GO" id="GO:0003677">
    <property type="term" value="F:DNA binding"/>
    <property type="evidence" value="ECO:0007669"/>
    <property type="project" value="InterPro"/>
</dbReference>
<dbReference type="Pfam" id="PF15943">
    <property type="entry name" value="YdaS_toxin"/>
    <property type="match status" value="1"/>
</dbReference>
<dbReference type="InterPro" id="IPR031856">
    <property type="entry name" value="YdaS_toxin-like"/>
</dbReference>
<dbReference type="InterPro" id="IPR010982">
    <property type="entry name" value="Lambda_DNA-bd_dom_sf"/>
</dbReference>
<name>A0A1R4A4C5_HALED</name>
<dbReference type="RefSeq" id="WP_109637423.1">
    <property type="nucleotide sequence ID" value="NC_014532.2"/>
</dbReference>
<evidence type="ECO:0000313" key="3">
    <source>
        <dbReference type="Proteomes" id="UP000008707"/>
    </source>
</evidence>
<evidence type="ECO:0000313" key="2">
    <source>
        <dbReference type="EMBL" id="SJK83807.1"/>
    </source>
</evidence>
<organism evidence="2 3">
    <name type="scientific">Halomonas elongata (strain ATCC 33173 / DSM 2581 / NBRC 15536 / NCIMB 2198 / 1H9)</name>
    <dbReference type="NCBI Taxonomy" id="768066"/>
    <lineage>
        <taxon>Bacteria</taxon>
        <taxon>Pseudomonadati</taxon>
        <taxon>Pseudomonadota</taxon>
        <taxon>Gammaproteobacteria</taxon>
        <taxon>Oceanospirillales</taxon>
        <taxon>Halomonadaceae</taxon>
        <taxon>Halomonas</taxon>
    </lineage>
</organism>
<dbReference type="PROSITE" id="PS50943">
    <property type="entry name" value="HTH_CROC1"/>
    <property type="match status" value="1"/>
</dbReference>